<dbReference type="AlphaFoldDB" id="A0A9W7EY36"/>
<proteinExistence type="predicted"/>
<organism evidence="2 3">
    <name type="scientific">Triparma laevis f. inornata</name>
    <dbReference type="NCBI Taxonomy" id="1714386"/>
    <lineage>
        <taxon>Eukaryota</taxon>
        <taxon>Sar</taxon>
        <taxon>Stramenopiles</taxon>
        <taxon>Ochrophyta</taxon>
        <taxon>Bolidophyceae</taxon>
        <taxon>Parmales</taxon>
        <taxon>Triparmaceae</taxon>
        <taxon>Triparma</taxon>
    </lineage>
</organism>
<keyword evidence="1" id="KW-1133">Transmembrane helix</keyword>
<evidence type="ECO:0000256" key="1">
    <source>
        <dbReference type="SAM" id="Phobius"/>
    </source>
</evidence>
<feature type="transmembrane region" description="Helical" evidence="1">
    <location>
        <begin position="383"/>
        <end position="402"/>
    </location>
</feature>
<evidence type="ECO:0000313" key="3">
    <source>
        <dbReference type="Proteomes" id="UP001162640"/>
    </source>
</evidence>
<keyword evidence="1" id="KW-0812">Transmembrane</keyword>
<name>A0A9W7EY36_9STRA</name>
<feature type="transmembrane region" description="Helical" evidence="1">
    <location>
        <begin position="188"/>
        <end position="209"/>
    </location>
</feature>
<gene>
    <name evidence="2" type="ORF">TL16_g12965</name>
</gene>
<dbReference type="PANTHER" id="PTHR11319:SF35">
    <property type="entry name" value="OUTER MEMBRANE PROTEIN PMPC-RELATED"/>
    <property type="match status" value="1"/>
</dbReference>
<feature type="non-terminal residue" evidence="2">
    <location>
        <position position="447"/>
    </location>
</feature>
<dbReference type="PANTHER" id="PTHR11319">
    <property type="entry name" value="G PROTEIN-COUPLED RECEPTOR-RELATED"/>
    <property type="match status" value="1"/>
</dbReference>
<reference evidence="3" key="1">
    <citation type="journal article" date="2023" name="Commun. Biol.">
        <title>Genome analysis of Parmales, the sister group of diatoms, reveals the evolutionary specialization of diatoms from phago-mixotrophs to photoautotrophs.</title>
        <authorList>
            <person name="Ban H."/>
            <person name="Sato S."/>
            <person name="Yoshikawa S."/>
            <person name="Yamada K."/>
            <person name="Nakamura Y."/>
            <person name="Ichinomiya M."/>
            <person name="Sato N."/>
            <person name="Blanc-Mathieu R."/>
            <person name="Endo H."/>
            <person name="Kuwata A."/>
            <person name="Ogata H."/>
        </authorList>
    </citation>
    <scope>NUCLEOTIDE SEQUENCE [LARGE SCALE GENOMIC DNA]</scope>
</reference>
<dbReference type="EMBL" id="BLQM01000566">
    <property type="protein sequence ID" value="GMH94640.1"/>
    <property type="molecule type" value="Genomic_DNA"/>
</dbReference>
<accession>A0A9W7EY36</accession>
<feature type="transmembrane region" description="Helical" evidence="1">
    <location>
        <begin position="271"/>
        <end position="295"/>
    </location>
</feature>
<sequence length="447" mass="49779">MPLSTLRSTTSSVGSFSESTCNCPSGKFDDLQGTCIKVTDGMSEETPGMNLTTINVKQGFWRTNSKSTDVRECLIPEACVGGNSTNYCRSGHEGPYCAVCATDYFEDPFGLCKTCDTTTLDIILTRFKNGLKIIFSGGQIITTLPAVIPMVTFPPTFKTAVSKAAKVLNAGVFSFVPIGCLTSSPFNFYIHLVTTTLFIISLCLLLLVLGHQSPNKCATYFHVLIAITYLILPTVTTTIFGVFSCDYFDDDSKHLRADLSINCNNGNRGLWLVYGVSMVMVFPVGVVAMYFYLLLKNRAAIMEPVEIRSENEKLRDLRFLFDPYKPEFWYFEVVETLKRLMMTGVLSTIKPGSFSQYAVGLIISILVFGLFCMVKPYNEARDNYVAILTSLQTVLILLFSFFMKTINEVQIEEGAYDTAGMDMVLILGYVLIVVLFVMWAYQMKDDT</sequence>
<keyword evidence="1" id="KW-0472">Membrane</keyword>
<protein>
    <submittedName>
        <fullName evidence="2">Uncharacterized protein</fullName>
    </submittedName>
</protein>
<comment type="caution">
    <text evidence="2">The sequence shown here is derived from an EMBL/GenBank/DDBJ whole genome shotgun (WGS) entry which is preliminary data.</text>
</comment>
<feature type="transmembrane region" description="Helical" evidence="1">
    <location>
        <begin position="423"/>
        <end position="441"/>
    </location>
</feature>
<evidence type="ECO:0000313" key="2">
    <source>
        <dbReference type="EMBL" id="GMH94640.1"/>
    </source>
</evidence>
<feature type="transmembrane region" description="Helical" evidence="1">
    <location>
        <begin position="221"/>
        <end position="243"/>
    </location>
</feature>
<dbReference type="Proteomes" id="UP001162640">
    <property type="component" value="Unassembled WGS sequence"/>
</dbReference>
<feature type="transmembrane region" description="Helical" evidence="1">
    <location>
        <begin position="357"/>
        <end position="377"/>
    </location>
</feature>